<sequence>MSSLVDLCLNGGVCRSPGKCACPNGYTGPSCERDLDECATNAHRCTDASVCVNMIGWYYCKCKEGYQSPVSDNNLGTLCQDIDECADELHTCHPSAQCVNLNGGFRCECPPGTPNCRLSCMFEGAEVAHGLSLSPQQDPCQSCTCDRGVMKCEKPRCNCSLPGSRQNRCCPQCDERHACKHQELPDVVLMHGEQWSYQCQTCECLYGEVDCWEMKCPPLLCDNPVQAIGDCCPHCDDLCPMGNVSAWGQPCTFAGRMYESGAQFADPNDPCVACNCKLALKTHTNLGCAASSAALDKLVDKFTLPPAALPIGDASLTHVIKLAAHSTTSPTPTTMRQIIYNDPV</sequence>
<dbReference type="Pfam" id="PF07645">
    <property type="entry name" value="EGF_CA"/>
    <property type="match status" value="2"/>
</dbReference>
<name>A0A8J6L956_TENMO</name>
<dbReference type="InterPro" id="IPR009030">
    <property type="entry name" value="Growth_fac_rcpt_cys_sf"/>
</dbReference>
<dbReference type="PANTHER" id="PTHR24042">
    <property type="entry name" value="NEL HOMOLOG"/>
    <property type="match status" value="1"/>
</dbReference>
<dbReference type="GO" id="GO:0005509">
    <property type="term" value="F:calcium ion binding"/>
    <property type="evidence" value="ECO:0007669"/>
    <property type="project" value="InterPro"/>
</dbReference>
<keyword evidence="1 6" id="KW-0245">EGF-like domain</keyword>
<keyword evidence="5" id="KW-0325">Glycoprotein</keyword>
<dbReference type="InterPro" id="IPR000742">
    <property type="entry name" value="EGF"/>
</dbReference>
<dbReference type="InterPro" id="IPR001007">
    <property type="entry name" value="VWF_dom"/>
</dbReference>
<dbReference type="InterPro" id="IPR001881">
    <property type="entry name" value="EGF-like_Ca-bd_dom"/>
</dbReference>
<dbReference type="Gene3D" id="2.10.70.10">
    <property type="entry name" value="Complement Module, domain 1"/>
    <property type="match status" value="1"/>
</dbReference>
<dbReference type="PROSITE" id="PS00010">
    <property type="entry name" value="ASX_HYDROXYL"/>
    <property type="match status" value="2"/>
</dbReference>
<dbReference type="PROSITE" id="PS01208">
    <property type="entry name" value="VWFC_1"/>
    <property type="match status" value="1"/>
</dbReference>
<feature type="domain" description="VWFC" evidence="8">
    <location>
        <begin position="177"/>
        <end position="236"/>
    </location>
</feature>
<evidence type="ECO:0000256" key="6">
    <source>
        <dbReference type="PROSITE-ProRule" id="PRU00076"/>
    </source>
</evidence>
<dbReference type="Gene3D" id="2.10.25.10">
    <property type="entry name" value="Laminin"/>
    <property type="match status" value="3"/>
</dbReference>
<evidence type="ECO:0000256" key="5">
    <source>
        <dbReference type="ARBA" id="ARBA00023180"/>
    </source>
</evidence>
<dbReference type="AlphaFoldDB" id="A0A8J6L956"/>
<dbReference type="CDD" id="cd00054">
    <property type="entry name" value="EGF_CA"/>
    <property type="match status" value="2"/>
</dbReference>
<dbReference type="PANTHER" id="PTHR24042:SF5">
    <property type="entry name" value="EGF-LIKE CALCIUM-BINDING DOMAIN-CONTAINING PROTEIN"/>
    <property type="match status" value="1"/>
</dbReference>
<dbReference type="SMART" id="SM00181">
    <property type="entry name" value="EGF"/>
    <property type="match status" value="3"/>
</dbReference>
<proteinExistence type="predicted"/>
<dbReference type="SMART" id="SM00214">
    <property type="entry name" value="VWC"/>
    <property type="match status" value="2"/>
</dbReference>
<evidence type="ECO:0000259" key="8">
    <source>
        <dbReference type="PROSITE" id="PS50184"/>
    </source>
</evidence>
<evidence type="ECO:0000259" key="7">
    <source>
        <dbReference type="PROSITE" id="PS50026"/>
    </source>
</evidence>
<evidence type="ECO:0000256" key="2">
    <source>
        <dbReference type="ARBA" id="ARBA00022729"/>
    </source>
</evidence>
<feature type="domain" description="EGF-like" evidence="7">
    <location>
        <begin position="4"/>
        <end position="32"/>
    </location>
</feature>
<feature type="domain" description="EGF-like" evidence="7">
    <location>
        <begin position="34"/>
        <end position="72"/>
    </location>
</feature>
<dbReference type="FunFam" id="2.10.25.10:FF:000038">
    <property type="entry name" value="Fibrillin 2"/>
    <property type="match status" value="2"/>
</dbReference>
<dbReference type="SUPFAM" id="SSF57603">
    <property type="entry name" value="FnI-like domain"/>
    <property type="match status" value="1"/>
</dbReference>
<evidence type="ECO:0000256" key="3">
    <source>
        <dbReference type="ARBA" id="ARBA00022737"/>
    </source>
</evidence>
<dbReference type="Pfam" id="PF00093">
    <property type="entry name" value="VWC"/>
    <property type="match status" value="1"/>
</dbReference>
<dbReference type="PROSITE" id="PS01186">
    <property type="entry name" value="EGF_2"/>
    <property type="match status" value="1"/>
</dbReference>
<evidence type="ECO:0000256" key="4">
    <source>
        <dbReference type="ARBA" id="ARBA00023157"/>
    </source>
</evidence>
<dbReference type="GO" id="GO:0008201">
    <property type="term" value="F:heparin binding"/>
    <property type="evidence" value="ECO:0007669"/>
    <property type="project" value="TreeGrafter"/>
</dbReference>
<dbReference type="InterPro" id="IPR049883">
    <property type="entry name" value="NOTCH1_EGF-like"/>
</dbReference>
<gene>
    <name evidence="9" type="ORF">GEV33_012322</name>
</gene>
<dbReference type="PROSITE" id="PS50026">
    <property type="entry name" value="EGF_3"/>
    <property type="match status" value="3"/>
</dbReference>
<evidence type="ECO:0000313" key="10">
    <source>
        <dbReference type="Proteomes" id="UP000719412"/>
    </source>
</evidence>
<comment type="caution">
    <text evidence="9">The sequence shown here is derived from an EMBL/GenBank/DDBJ whole genome shotgun (WGS) entry which is preliminary data.</text>
</comment>
<keyword evidence="3" id="KW-0677">Repeat</keyword>
<feature type="domain" description="EGF-like" evidence="7">
    <location>
        <begin position="81"/>
        <end position="117"/>
    </location>
</feature>
<dbReference type="InterPro" id="IPR051586">
    <property type="entry name" value="PKC-binding_NELL"/>
</dbReference>
<organism evidence="9 10">
    <name type="scientific">Tenebrio molitor</name>
    <name type="common">Yellow mealworm beetle</name>
    <dbReference type="NCBI Taxonomy" id="7067"/>
    <lineage>
        <taxon>Eukaryota</taxon>
        <taxon>Metazoa</taxon>
        <taxon>Ecdysozoa</taxon>
        <taxon>Arthropoda</taxon>
        <taxon>Hexapoda</taxon>
        <taxon>Insecta</taxon>
        <taxon>Pterygota</taxon>
        <taxon>Neoptera</taxon>
        <taxon>Endopterygota</taxon>
        <taxon>Coleoptera</taxon>
        <taxon>Polyphaga</taxon>
        <taxon>Cucujiformia</taxon>
        <taxon>Tenebrionidae</taxon>
        <taxon>Tenebrio</taxon>
    </lineage>
</organism>
<dbReference type="SUPFAM" id="SSF57184">
    <property type="entry name" value="Growth factor receptor domain"/>
    <property type="match status" value="1"/>
</dbReference>
<comment type="caution">
    <text evidence="6">Lacks conserved residue(s) required for the propagation of feature annotation.</text>
</comment>
<dbReference type="SMART" id="SM00179">
    <property type="entry name" value="EGF_CA"/>
    <property type="match status" value="2"/>
</dbReference>
<dbReference type="PROSITE" id="PS50184">
    <property type="entry name" value="VWFC_2"/>
    <property type="match status" value="1"/>
</dbReference>
<accession>A0A8J6L956</accession>
<evidence type="ECO:0000313" key="9">
    <source>
        <dbReference type="EMBL" id="KAH0810473.1"/>
    </source>
</evidence>
<evidence type="ECO:0000256" key="1">
    <source>
        <dbReference type="ARBA" id="ARBA00022536"/>
    </source>
</evidence>
<protein>
    <submittedName>
        <fullName evidence="9">Uncharacterized protein</fullName>
    </submittedName>
</protein>
<reference evidence="9" key="1">
    <citation type="journal article" date="2020" name="J Insects Food Feed">
        <title>The yellow mealworm (Tenebrio molitor) genome: a resource for the emerging insects as food and feed industry.</title>
        <authorList>
            <person name="Eriksson T."/>
            <person name="Andere A."/>
            <person name="Kelstrup H."/>
            <person name="Emery V."/>
            <person name="Picard C."/>
        </authorList>
    </citation>
    <scope>NUCLEOTIDE SEQUENCE</scope>
    <source>
        <strain evidence="9">Stoneville</strain>
        <tissue evidence="9">Whole head</tissue>
    </source>
</reference>
<dbReference type="GO" id="GO:0005615">
    <property type="term" value="C:extracellular space"/>
    <property type="evidence" value="ECO:0007669"/>
    <property type="project" value="TreeGrafter"/>
</dbReference>
<dbReference type="EMBL" id="JABDTM020027468">
    <property type="protein sequence ID" value="KAH0810473.1"/>
    <property type="molecule type" value="Genomic_DNA"/>
</dbReference>
<keyword evidence="4 6" id="KW-1015">Disulfide bond</keyword>
<dbReference type="InterPro" id="IPR013111">
    <property type="entry name" value="EGF_extracell"/>
</dbReference>
<dbReference type="InterPro" id="IPR000152">
    <property type="entry name" value="EGF-type_Asp/Asn_hydroxyl_site"/>
</dbReference>
<keyword evidence="2" id="KW-0732">Signal</keyword>
<dbReference type="Gene3D" id="6.20.200.20">
    <property type="match status" value="1"/>
</dbReference>
<keyword evidence="10" id="KW-1185">Reference proteome</keyword>
<reference evidence="9" key="2">
    <citation type="submission" date="2021-08" db="EMBL/GenBank/DDBJ databases">
        <authorList>
            <person name="Eriksson T."/>
        </authorList>
    </citation>
    <scope>NUCLEOTIDE SEQUENCE</scope>
    <source>
        <strain evidence="9">Stoneville</strain>
        <tissue evidence="9">Whole head</tissue>
    </source>
</reference>
<dbReference type="Pfam" id="PF07974">
    <property type="entry name" value="EGF_2"/>
    <property type="match status" value="1"/>
</dbReference>
<dbReference type="PROSITE" id="PS00022">
    <property type="entry name" value="EGF_1"/>
    <property type="match status" value="1"/>
</dbReference>
<dbReference type="PROSITE" id="PS01187">
    <property type="entry name" value="EGF_CA"/>
    <property type="match status" value="2"/>
</dbReference>
<feature type="disulfide bond" evidence="6">
    <location>
        <begin position="22"/>
        <end position="31"/>
    </location>
</feature>
<dbReference type="InterPro" id="IPR018097">
    <property type="entry name" value="EGF_Ca-bd_CS"/>
</dbReference>
<dbReference type="Proteomes" id="UP000719412">
    <property type="component" value="Unassembled WGS sequence"/>
</dbReference>